<comment type="caution">
    <text evidence="5">Lacks conserved residue(s) required for the propagation of feature annotation.</text>
</comment>
<keyword evidence="3" id="KW-0808">Transferase</keyword>
<evidence type="ECO:0000256" key="1">
    <source>
        <dbReference type="ARBA" id="ARBA00022450"/>
    </source>
</evidence>
<dbReference type="AlphaFoldDB" id="A0AAJ0HA37"/>
<dbReference type="SMART" id="SM00829">
    <property type="entry name" value="PKS_ER"/>
    <property type="match status" value="1"/>
</dbReference>
<dbReference type="InterPro" id="IPR006162">
    <property type="entry name" value="Ppantetheine_attach_site"/>
</dbReference>
<evidence type="ECO:0000256" key="5">
    <source>
        <dbReference type="PROSITE-ProRule" id="PRU01363"/>
    </source>
</evidence>
<reference evidence="7" key="1">
    <citation type="journal article" date="2023" name="Mol. Phylogenet. Evol.">
        <title>Genome-scale phylogeny and comparative genomics of the fungal order Sordariales.</title>
        <authorList>
            <person name="Hensen N."/>
            <person name="Bonometti L."/>
            <person name="Westerberg I."/>
            <person name="Brannstrom I.O."/>
            <person name="Guillou S."/>
            <person name="Cros-Aarteil S."/>
            <person name="Calhoun S."/>
            <person name="Haridas S."/>
            <person name="Kuo A."/>
            <person name="Mondo S."/>
            <person name="Pangilinan J."/>
            <person name="Riley R."/>
            <person name="LaButti K."/>
            <person name="Andreopoulos B."/>
            <person name="Lipzen A."/>
            <person name="Chen C."/>
            <person name="Yan M."/>
            <person name="Daum C."/>
            <person name="Ng V."/>
            <person name="Clum A."/>
            <person name="Steindorff A."/>
            <person name="Ohm R.A."/>
            <person name="Martin F."/>
            <person name="Silar P."/>
            <person name="Natvig D.O."/>
            <person name="Lalanne C."/>
            <person name="Gautier V."/>
            <person name="Ament-Velasquez S.L."/>
            <person name="Kruys A."/>
            <person name="Hutchinson M.I."/>
            <person name="Powell A.J."/>
            <person name="Barry K."/>
            <person name="Miller A.N."/>
            <person name="Grigoriev I.V."/>
            <person name="Debuchy R."/>
            <person name="Gladieux P."/>
            <person name="Hiltunen Thoren M."/>
            <person name="Johannesson H."/>
        </authorList>
    </citation>
    <scope>NUCLEOTIDE SEQUENCE</scope>
    <source>
        <strain evidence="7">CBS 955.72</strain>
    </source>
</reference>
<feature type="domain" description="PKS/mFAS DH" evidence="6">
    <location>
        <begin position="1"/>
        <end position="304"/>
    </location>
</feature>
<evidence type="ECO:0000313" key="7">
    <source>
        <dbReference type="EMBL" id="KAK3345831.1"/>
    </source>
</evidence>
<keyword evidence="1" id="KW-0596">Phosphopantetheine</keyword>
<feature type="region of interest" description="N-terminal hotdog fold" evidence="5">
    <location>
        <begin position="1"/>
        <end position="105"/>
    </location>
</feature>
<dbReference type="InterPro" id="IPR036291">
    <property type="entry name" value="NAD(P)-bd_dom_sf"/>
</dbReference>
<protein>
    <submittedName>
        <fullName evidence="7">KR domain-containing protein</fullName>
    </submittedName>
</protein>
<dbReference type="InterPro" id="IPR057326">
    <property type="entry name" value="KR_dom"/>
</dbReference>
<dbReference type="PROSITE" id="PS00012">
    <property type="entry name" value="PHOSPHOPANTETHEINE"/>
    <property type="match status" value="1"/>
</dbReference>
<organism evidence="7 8">
    <name type="scientific">Lasiosphaeria hispida</name>
    <dbReference type="NCBI Taxonomy" id="260671"/>
    <lineage>
        <taxon>Eukaryota</taxon>
        <taxon>Fungi</taxon>
        <taxon>Dikarya</taxon>
        <taxon>Ascomycota</taxon>
        <taxon>Pezizomycotina</taxon>
        <taxon>Sordariomycetes</taxon>
        <taxon>Sordariomycetidae</taxon>
        <taxon>Sordariales</taxon>
        <taxon>Lasiosphaeriaceae</taxon>
        <taxon>Lasiosphaeria</taxon>
    </lineage>
</organism>
<dbReference type="Proteomes" id="UP001275084">
    <property type="component" value="Unassembled WGS sequence"/>
</dbReference>
<keyword evidence="8" id="KW-1185">Reference proteome</keyword>
<dbReference type="GO" id="GO:0044550">
    <property type="term" value="P:secondary metabolite biosynthetic process"/>
    <property type="evidence" value="ECO:0007669"/>
    <property type="project" value="TreeGrafter"/>
</dbReference>
<dbReference type="InterPro" id="IPR013968">
    <property type="entry name" value="PKS_KR"/>
</dbReference>
<evidence type="ECO:0000313" key="8">
    <source>
        <dbReference type="Proteomes" id="UP001275084"/>
    </source>
</evidence>
<keyword evidence="2" id="KW-0597">Phosphoprotein</keyword>
<evidence type="ECO:0000256" key="3">
    <source>
        <dbReference type="ARBA" id="ARBA00022679"/>
    </source>
</evidence>
<dbReference type="InterPro" id="IPR042104">
    <property type="entry name" value="PKS_dehydratase_sf"/>
</dbReference>
<dbReference type="InterPro" id="IPR020843">
    <property type="entry name" value="ER"/>
</dbReference>
<dbReference type="SUPFAM" id="SSF51735">
    <property type="entry name" value="NAD(P)-binding Rossmann-fold domains"/>
    <property type="match status" value="2"/>
</dbReference>
<dbReference type="PROSITE" id="PS52019">
    <property type="entry name" value="PKS_MFAS_DH"/>
    <property type="match status" value="1"/>
</dbReference>
<dbReference type="GO" id="GO:0016491">
    <property type="term" value="F:oxidoreductase activity"/>
    <property type="evidence" value="ECO:0007669"/>
    <property type="project" value="UniProtKB-KW"/>
</dbReference>
<dbReference type="InterPro" id="IPR049900">
    <property type="entry name" value="PKS_mFAS_DH"/>
</dbReference>
<comment type="caution">
    <text evidence="7">The sequence shown here is derived from an EMBL/GenBank/DDBJ whole genome shotgun (WGS) entry which is preliminary data.</text>
</comment>
<feature type="region of interest" description="C-terminal hotdog fold" evidence="5">
    <location>
        <begin position="151"/>
        <end position="304"/>
    </location>
</feature>
<dbReference type="PANTHER" id="PTHR43775:SF13">
    <property type="entry name" value="POLYKETIDE SYNTHASE 1"/>
    <property type="match status" value="1"/>
</dbReference>
<dbReference type="SMART" id="SM00822">
    <property type="entry name" value="PKS_KR"/>
    <property type="match status" value="1"/>
</dbReference>
<dbReference type="Gene3D" id="3.10.129.110">
    <property type="entry name" value="Polyketide synthase dehydratase"/>
    <property type="match status" value="1"/>
</dbReference>
<evidence type="ECO:0000256" key="2">
    <source>
        <dbReference type="ARBA" id="ARBA00022553"/>
    </source>
</evidence>
<dbReference type="Gene3D" id="3.40.50.720">
    <property type="entry name" value="NAD(P)-binding Rossmann-like Domain"/>
    <property type="match status" value="2"/>
</dbReference>
<evidence type="ECO:0000256" key="4">
    <source>
        <dbReference type="ARBA" id="ARBA00023002"/>
    </source>
</evidence>
<dbReference type="InterPro" id="IPR050091">
    <property type="entry name" value="PKS_NRPS_Biosynth_Enz"/>
</dbReference>
<reference evidence="7" key="2">
    <citation type="submission" date="2023-06" db="EMBL/GenBank/DDBJ databases">
        <authorList>
            <consortium name="Lawrence Berkeley National Laboratory"/>
            <person name="Haridas S."/>
            <person name="Hensen N."/>
            <person name="Bonometti L."/>
            <person name="Westerberg I."/>
            <person name="Brannstrom I.O."/>
            <person name="Guillou S."/>
            <person name="Cros-Aarteil S."/>
            <person name="Calhoun S."/>
            <person name="Kuo A."/>
            <person name="Mondo S."/>
            <person name="Pangilinan J."/>
            <person name="Riley R."/>
            <person name="Labutti K."/>
            <person name="Andreopoulos B."/>
            <person name="Lipzen A."/>
            <person name="Chen C."/>
            <person name="Yanf M."/>
            <person name="Daum C."/>
            <person name="Ng V."/>
            <person name="Clum A."/>
            <person name="Steindorff A."/>
            <person name="Ohm R."/>
            <person name="Martin F."/>
            <person name="Silar P."/>
            <person name="Natvig D."/>
            <person name="Lalanne C."/>
            <person name="Gautier V."/>
            <person name="Ament-Velasquez S.L."/>
            <person name="Kruys A."/>
            <person name="Hutchinson M.I."/>
            <person name="Powell A.J."/>
            <person name="Barry K."/>
            <person name="Miller A.N."/>
            <person name="Grigoriev I.V."/>
            <person name="Debuchy R."/>
            <person name="Gladieux P."/>
            <person name="Thoren M.H."/>
            <person name="Johannesson H."/>
        </authorList>
    </citation>
    <scope>NUCLEOTIDE SEQUENCE</scope>
    <source>
        <strain evidence="7">CBS 955.72</strain>
    </source>
</reference>
<evidence type="ECO:0000259" key="6">
    <source>
        <dbReference type="PROSITE" id="PS52019"/>
    </source>
</evidence>
<dbReference type="Gene3D" id="3.90.180.10">
    <property type="entry name" value="Medium-chain alcohol dehydrogenases, catalytic domain"/>
    <property type="match status" value="1"/>
</dbReference>
<dbReference type="PANTHER" id="PTHR43775">
    <property type="entry name" value="FATTY ACID SYNTHASE"/>
    <property type="match status" value="1"/>
</dbReference>
<accession>A0AAJ0HA37</accession>
<name>A0AAJ0HA37_9PEZI</name>
<dbReference type="GO" id="GO:0004312">
    <property type="term" value="F:fatty acid synthase activity"/>
    <property type="evidence" value="ECO:0007669"/>
    <property type="project" value="TreeGrafter"/>
</dbReference>
<proteinExistence type="predicted"/>
<dbReference type="EMBL" id="JAUIQD010000006">
    <property type="protein sequence ID" value="KAK3345831.1"/>
    <property type="molecule type" value="Genomic_DNA"/>
</dbReference>
<dbReference type="CDD" id="cd05195">
    <property type="entry name" value="enoyl_red"/>
    <property type="match status" value="1"/>
</dbReference>
<gene>
    <name evidence="7" type="ORF">B0T25DRAFT_570988</name>
</gene>
<dbReference type="Pfam" id="PF08659">
    <property type="entry name" value="KR"/>
    <property type="match status" value="1"/>
</dbReference>
<dbReference type="GO" id="GO:0006633">
    <property type="term" value="P:fatty acid biosynthetic process"/>
    <property type="evidence" value="ECO:0007669"/>
    <property type="project" value="TreeGrafter"/>
</dbReference>
<keyword evidence="4" id="KW-0560">Oxidoreductase</keyword>
<dbReference type="Pfam" id="PF14765">
    <property type="entry name" value="PS-DH"/>
    <property type="match status" value="1"/>
</dbReference>
<sequence>MKLVAESYLSSVSHIQAPKGMTRSTVEFYSSLRGCKIELSELGAAATKIAEHMFVDDSKEFEVIPSVPRASVPIRADEFHISSYEASRGWLEHCTDVVTAETLPQARRSSPSAFHADGKMEASLRLPPATSSSVHDSSSDSVCDKLESPKLQDIAGSGESIYKYLDTLGVAYPQAFQSLVEVTANEIEVAAHCHARDTSADMPMSFEAPYKLHPSVLGAMLQLSLLSLGTRGAADSGCAYLPSATRHFTLSACWGKRTNESFCADSTAEPRSGTFMVEIFPSPGSEAASIAIADPNTLLDAESQVSLVRDAFVTAVLAGQHGSRLQRNGHTRRMQCPRHHRGEQSLCLDRGPTHDWARATSVVSITAAVSVETPASIPIAFSAAHYTLTKIARVRPGKHILIQISGPVDVAAGEVAQYLGASAYVLVQNDAKRDAARRVGVARERVFDSRSIYLRRQLEEATHGEGMEVILATSGCENSRAWECLADFGRFNTRPELGVNATFTSVNMASLAAARLHVIEQTLKAVVENIASGTMMPPSRAFIFPVPDLPKGLQKVRDGAVHPIIVIAGVYKQIKISYDNHFGSFHIGTNKIIGYSLVIKTIFRRDRTHVIVGRTGGLGRSMAKYMVEHGARSIVLPSRGGGGKEMAEQLREEIQCPDARILVKKCDASDEGQVRQLVEDCAKSLPPIDVLLEGMKHEDYEQVIRPKVQDTWNIHNVLVNNRVKLDNFIVLFCYRHPRDITSYGLDSLMAIELRNWIAKELRANLKILECCRVVR</sequence>
<dbReference type="InterPro" id="IPR049551">
    <property type="entry name" value="PKS_DH_C"/>
</dbReference>